<name>A0A4Q7KLW4_9PSEU</name>
<protein>
    <submittedName>
        <fullName evidence="1">Uncharacterized protein</fullName>
    </submittedName>
</protein>
<organism evidence="1 2">
    <name type="scientific">Herbihabitans rhizosphaerae</name>
    <dbReference type="NCBI Taxonomy" id="1872711"/>
    <lineage>
        <taxon>Bacteria</taxon>
        <taxon>Bacillati</taxon>
        <taxon>Actinomycetota</taxon>
        <taxon>Actinomycetes</taxon>
        <taxon>Pseudonocardiales</taxon>
        <taxon>Pseudonocardiaceae</taxon>
        <taxon>Herbihabitans</taxon>
    </lineage>
</organism>
<dbReference type="EMBL" id="SGWQ01000005">
    <property type="protein sequence ID" value="RZS37649.1"/>
    <property type="molecule type" value="Genomic_DNA"/>
</dbReference>
<dbReference type="Proteomes" id="UP000294257">
    <property type="component" value="Unassembled WGS sequence"/>
</dbReference>
<accession>A0A4Q7KLW4</accession>
<evidence type="ECO:0000313" key="1">
    <source>
        <dbReference type="EMBL" id="RZS37649.1"/>
    </source>
</evidence>
<reference evidence="1 2" key="1">
    <citation type="submission" date="2019-02" db="EMBL/GenBank/DDBJ databases">
        <title>Genomic Encyclopedia of Type Strains, Phase IV (KMG-IV): sequencing the most valuable type-strain genomes for metagenomic binning, comparative biology and taxonomic classification.</title>
        <authorList>
            <person name="Goeker M."/>
        </authorList>
    </citation>
    <scope>NUCLEOTIDE SEQUENCE [LARGE SCALE GENOMIC DNA]</scope>
    <source>
        <strain evidence="1 2">DSM 101727</strain>
    </source>
</reference>
<dbReference type="AlphaFoldDB" id="A0A4Q7KLW4"/>
<sequence>MVGDITVSALSQLMHFTFEWPCQLWPNSCAASNAKSLALKDRAILFPLPQLHPMTSPA</sequence>
<evidence type="ECO:0000313" key="2">
    <source>
        <dbReference type="Proteomes" id="UP000294257"/>
    </source>
</evidence>
<keyword evidence="2" id="KW-1185">Reference proteome</keyword>
<comment type="caution">
    <text evidence="1">The sequence shown here is derived from an EMBL/GenBank/DDBJ whole genome shotgun (WGS) entry which is preliminary data.</text>
</comment>
<gene>
    <name evidence="1" type="ORF">EV193_105207</name>
</gene>
<proteinExistence type="predicted"/>